<evidence type="ECO:0000256" key="1">
    <source>
        <dbReference type="SAM" id="Phobius"/>
    </source>
</evidence>
<proteinExistence type="predicted"/>
<accession>A0A0G9KRF8</accession>
<dbReference type="SUPFAM" id="SSF103190">
    <property type="entry name" value="Sensory domain-like"/>
    <property type="match status" value="1"/>
</dbReference>
<dbReference type="AlphaFoldDB" id="A0A0G9KRF8"/>
<name>A0A0G9KRF8_9BACT</name>
<comment type="caution">
    <text evidence="3">The sequence shown here is derived from an EMBL/GenBank/DDBJ whole genome shotgun (WGS) entry which is preliminary data.</text>
</comment>
<dbReference type="EMBL" id="JAIW01000051">
    <property type="protein sequence ID" value="KLE09129.1"/>
    <property type="molecule type" value="Genomic_DNA"/>
</dbReference>
<evidence type="ECO:0000259" key="2">
    <source>
        <dbReference type="Pfam" id="PF14827"/>
    </source>
</evidence>
<protein>
    <submittedName>
        <fullName evidence="3">Chemotaxis protein</fullName>
    </submittedName>
</protein>
<feature type="domain" description="Double Cache" evidence="2">
    <location>
        <begin position="46"/>
        <end position="204"/>
    </location>
</feature>
<organism evidence="3 4">
    <name type="scientific">Aliarcobacter butzleri L355</name>
    <dbReference type="NCBI Taxonomy" id="1447263"/>
    <lineage>
        <taxon>Bacteria</taxon>
        <taxon>Pseudomonadati</taxon>
        <taxon>Campylobacterota</taxon>
        <taxon>Epsilonproteobacteria</taxon>
        <taxon>Campylobacterales</taxon>
        <taxon>Arcobacteraceae</taxon>
        <taxon>Aliarcobacter</taxon>
    </lineage>
</organism>
<dbReference type="RefSeq" id="WP_014468549.1">
    <property type="nucleotide sequence ID" value="NZ_JAIW01000051.1"/>
</dbReference>
<reference evidence="3 4" key="1">
    <citation type="submission" date="2014-01" db="EMBL/GenBank/DDBJ databases">
        <title>Development of a Comparative Genomic Fingerprinting Assay for High Resolution Genotyping of Arcobacter butzleri.</title>
        <authorList>
            <person name="Webb A.L."/>
            <person name="Inglis G.D."/>
            <person name="Kruczkiewicz P."/>
            <person name="Selinger L.B."/>
            <person name="Taboada E.N."/>
        </authorList>
    </citation>
    <scope>NUCLEOTIDE SEQUENCE [LARGE SCALE GENOMIC DNA]</scope>
    <source>
        <strain evidence="3 4">L355</strain>
    </source>
</reference>
<evidence type="ECO:0000313" key="4">
    <source>
        <dbReference type="Proteomes" id="UP000035154"/>
    </source>
</evidence>
<dbReference type="PATRIC" id="fig|1447263.3.peg.1527"/>
<keyword evidence="1" id="KW-1133">Transmembrane helix</keyword>
<dbReference type="InterPro" id="IPR029150">
    <property type="entry name" value="dCache_3"/>
</dbReference>
<evidence type="ECO:0000313" key="3">
    <source>
        <dbReference type="EMBL" id="KLE09129.1"/>
    </source>
</evidence>
<gene>
    <name evidence="3" type="ORF">AF80_07805</name>
</gene>
<dbReference type="InterPro" id="IPR029151">
    <property type="entry name" value="Sensor-like_sf"/>
</dbReference>
<keyword evidence="1" id="KW-0472">Membrane</keyword>
<dbReference type="Gene3D" id="3.30.450.20">
    <property type="entry name" value="PAS domain"/>
    <property type="match status" value="1"/>
</dbReference>
<dbReference type="Pfam" id="PF14827">
    <property type="entry name" value="dCache_3"/>
    <property type="match status" value="1"/>
</dbReference>
<keyword evidence="1" id="KW-0812">Transmembrane</keyword>
<feature type="transmembrane region" description="Helical" evidence="1">
    <location>
        <begin position="7"/>
        <end position="23"/>
    </location>
</feature>
<sequence>MNKTYKNFIFLFIVVISTLLYFLNKYNNIIEQNEIDIFVSNQVELVQQELTNQKNQALSLAILFSKNQNIIDNLEQDKPKELKKEILKLLEIIKTYSNQNNLQVQIHTKDLKVFVRSWEDKDSGLSLESFRKGLVKVKETKEPYVSNELGKRFNIKAIAPIFNKSGEYIGTIEVIMDYSDLKNRLKYMGIDIIALLEKEYLQIAKSHQNSEFLYDYVVIEDEYDKSFFDFLLSNKEYLSNKKFYYENKNKIITQIPLGDVDKQSIGLLMIRFDKDKQKFSYLPRYEYKGDINIKSDIKNKEEIEKKEIIIR</sequence>
<dbReference type="Proteomes" id="UP000035154">
    <property type="component" value="Unassembled WGS sequence"/>
</dbReference>